<evidence type="ECO:0000313" key="2">
    <source>
        <dbReference type="EMBL" id="TQM01793.1"/>
    </source>
</evidence>
<feature type="transmembrane region" description="Helical" evidence="1">
    <location>
        <begin position="132"/>
        <end position="150"/>
    </location>
</feature>
<proteinExistence type="predicted"/>
<accession>A0A543CXG4</accession>
<dbReference type="AlphaFoldDB" id="A0A543CXG4"/>
<feature type="transmembrane region" description="Helical" evidence="1">
    <location>
        <begin position="77"/>
        <end position="94"/>
    </location>
</feature>
<reference evidence="2 3" key="1">
    <citation type="submission" date="2019-06" db="EMBL/GenBank/DDBJ databases">
        <title>Sequencing the genomes of 1000 actinobacteria strains.</title>
        <authorList>
            <person name="Klenk H.-P."/>
        </authorList>
    </citation>
    <scope>NUCLEOTIDE SEQUENCE [LARGE SCALE GENOMIC DNA]</scope>
    <source>
        <strain evidence="2 3">DSM 45301</strain>
    </source>
</reference>
<keyword evidence="3" id="KW-1185">Reference proteome</keyword>
<evidence type="ECO:0000256" key="1">
    <source>
        <dbReference type="SAM" id="Phobius"/>
    </source>
</evidence>
<keyword evidence="1" id="KW-0472">Membrane</keyword>
<dbReference type="EMBL" id="VFPA01000008">
    <property type="protein sequence ID" value="TQM01793.1"/>
    <property type="molecule type" value="Genomic_DNA"/>
</dbReference>
<gene>
    <name evidence="2" type="ORF">FB558_8308</name>
</gene>
<protein>
    <submittedName>
        <fullName evidence="2">Uncharacterized protein</fullName>
    </submittedName>
</protein>
<feature type="transmembrane region" description="Helical" evidence="1">
    <location>
        <begin position="170"/>
        <end position="188"/>
    </location>
</feature>
<keyword evidence="1" id="KW-0812">Transmembrane</keyword>
<evidence type="ECO:0000313" key="3">
    <source>
        <dbReference type="Proteomes" id="UP000315677"/>
    </source>
</evidence>
<keyword evidence="1" id="KW-1133">Transmembrane helix</keyword>
<sequence>MDTMRRHRTPSFPSVECLDTSHEPLELGLQLQHHDREPHPCTQIRVEPLRSWSDATTACGSQDRRVSRSVSGTANRHRRWIVATCVALVLAAIGDAGPEIIAAGSVVTGYDGPGPLIYLAVAAAVATLRWRYAPLLAVVMSGFFLVGGLADTEFTSRLAAPAETVTFLAAWLQVLSFSAALAFGLAAVRRRS</sequence>
<feature type="transmembrane region" description="Helical" evidence="1">
    <location>
        <begin position="100"/>
        <end position="125"/>
    </location>
</feature>
<comment type="caution">
    <text evidence="2">The sequence shown here is derived from an EMBL/GenBank/DDBJ whole genome shotgun (WGS) entry which is preliminary data.</text>
</comment>
<name>A0A543CXG4_9PSEU</name>
<dbReference type="Proteomes" id="UP000315677">
    <property type="component" value="Unassembled WGS sequence"/>
</dbReference>
<organism evidence="2 3">
    <name type="scientific">Pseudonocardia kunmingensis</name>
    <dbReference type="NCBI Taxonomy" id="630975"/>
    <lineage>
        <taxon>Bacteria</taxon>
        <taxon>Bacillati</taxon>
        <taxon>Actinomycetota</taxon>
        <taxon>Actinomycetes</taxon>
        <taxon>Pseudonocardiales</taxon>
        <taxon>Pseudonocardiaceae</taxon>
        <taxon>Pseudonocardia</taxon>
    </lineage>
</organism>